<keyword evidence="1" id="KW-0472">Membrane</keyword>
<dbReference type="InterPro" id="IPR004158">
    <property type="entry name" value="DUF247_pln"/>
</dbReference>
<dbReference type="PANTHER" id="PTHR31170:SF21">
    <property type="match status" value="1"/>
</dbReference>
<evidence type="ECO:0000313" key="3">
    <source>
        <dbReference type="Proteomes" id="UP000015453"/>
    </source>
</evidence>
<name>S8DL92_9LAMI</name>
<dbReference type="OrthoDB" id="658695at2759"/>
<dbReference type="PANTHER" id="PTHR31170">
    <property type="entry name" value="BNAC04G53230D PROTEIN"/>
    <property type="match status" value="1"/>
</dbReference>
<reference evidence="2 3" key="1">
    <citation type="journal article" date="2013" name="BMC Genomics">
        <title>The miniature genome of a carnivorous plant Genlisea aurea contains a low number of genes and short non-coding sequences.</title>
        <authorList>
            <person name="Leushkin E.V."/>
            <person name="Sutormin R.A."/>
            <person name="Nabieva E.R."/>
            <person name="Penin A.A."/>
            <person name="Kondrashov A.S."/>
            <person name="Logacheva M.D."/>
        </authorList>
    </citation>
    <scope>NUCLEOTIDE SEQUENCE [LARGE SCALE GENOMIC DNA]</scope>
</reference>
<dbReference type="Pfam" id="PF03140">
    <property type="entry name" value="DUF247"/>
    <property type="match status" value="1"/>
</dbReference>
<keyword evidence="1" id="KW-1133">Transmembrane helix</keyword>
<comment type="caution">
    <text evidence="2">The sequence shown here is derived from an EMBL/GenBank/DDBJ whole genome shotgun (WGS) entry which is preliminary data.</text>
</comment>
<organism evidence="2 3">
    <name type="scientific">Genlisea aurea</name>
    <dbReference type="NCBI Taxonomy" id="192259"/>
    <lineage>
        <taxon>Eukaryota</taxon>
        <taxon>Viridiplantae</taxon>
        <taxon>Streptophyta</taxon>
        <taxon>Embryophyta</taxon>
        <taxon>Tracheophyta</taxon>
        <taxon>Spermatophyta</taxon>
        <taxon>Magnoliopsida</taxon>
        <taxon>eudicotyledons</taxon>
        <taxon>Gunneridae</taxon>
        <taxon>Pentapetalae</taxon>
        <taxon>asterids</taxon>
        <taxon>lamiids</taxon>
        <taxon>Lamiales</taxon>
        <taxon>Lentibulariaceae</taxon>
        <taxon>Genlisea</taxon>
    </lineage>
</organism>
<keyword evidence="3" id="KW-1185">Reference proteome</keyword>
<evidence type="ECO:0000256" key="1">
    <source>
        <dbReference type="SAM" id="Phobius"/>
    </source>
</evidence>
<dbReference type="Proteomes" id="UP000015453">
    <property type="component" value="Unassembled WGS sequence"/>
</dbReference>
<feature type="non-terminal residue" evidence="2">
    <location>
        <position position="422"/>
    </location>
</feature>
<evidence type="ECO:0000313" key="2">
    <source>
        <dbReference type="EMBL" id="EPS60292.1"/>
    </source>
</evidence>
<proteinExistence type="predicted"/>
<feature type="non-terminal residue" evidence="2">
    <location>
        <position position="1"/>
    </location>
</feature>
<accession>S8DL92</accession>
<protein>
    <submittedName>
        <fullName evidence="2">Uncharacterized protein</fullName>
    </submittedName>
</protein>
<gene>
    <name evidence="2" type="ORF">M569_14510</name>
</gene>
<dbReference type="AlphaFoldDB" id="S8DL92"/>
<keyword evidence="1" id="KW-0812">Transmembrane</keyword>
<feature type="transmembrane region" description="Helical" evidence="1">
    <location>
        <begin position="393"/>
        <end position="420"/>
    </location>
</feature>
<dbReference type="EMBL" id="AUSU01007674">
    <property type="protein sequence ID" value="EPS60292.1"/>
    <property type="molecule type" value="Genomic_DNA"/>
</dbReference>
<sequence length="422" mass="47921">AMKQKLAAPPQILRSSAGGGSCCIFRVPQSLKDVNGSCYEPHVVSVGPYHHGAARLRMIEEHKWRFLAGLLKRMQQQKNSKGIGLEDLLGAVRILENPTRECYSSAIEFSGDELAEMMVLDGCFVIEILRKFGGIVAFEADDPLLSVSWVLPFFLRDFIRIENQVPFFILQSLFDLTQQRSGVSLPTLALKFFNNLLLRPETHIEKFRGATAKHLLDLLRSSFIPPGFDEPPEGRFSDTRIIHSISKLRRAGIRLRSRPDDDGFLAVRFRRGVISMPTITIDDFTSCFLQNCVVYEQSRRASTKHVTAYVVLLDCLINTADDVGYLCDKNIVENYFGTDGEIARLINNLGKDVSFDVDRFYLSELFNEVNGYYRNYWHVQWASFKYTYFQTPWSFISAAAAFVLLCLTVAQTLYTVLGYVKP</sequence>